<dbReference type="OMA" id="ENHEPYQ"/>
<name>A0A284R1G7_ARMOS</name>
<dbReference type="EMBL" id="FUEG01000003">
    <property type="protein sequence ID" value="SJL02548.1"/>
    <property type="molecule type" value="Genomic_DNA"/>
</dbReference>
<feature type="compositionally biased region" description="Low complexity" evidence="1">
    <location>
        <begin position="21"/>
        <end position="35"/>
    </location>
</feature>
<protein>
    <submittedName>
        <fullName evidence="2">Uncharacterized protein</fullName>
    </submittedName>
</protein>
<feature type="compositionally biased region" description="Basic and acidic residues" evidence="1">
    <location>
        <begin position="1"/>
        <end position="13"/>
    </location>
</feature>
<feature type="compositionally biased region" description="Polar residues" evidence="1">
    <location>
        <begin position="51"/>
        <end position="62"/>
    </location>
</feature>
<feature type="region of interest" description="Disordered" evidence="1">
    <location>
        <begin position="403"/>
        <end position="425"/>
    </location>
</feature>
<gene>
    <name evidence="2" type="ORF">ARMOST_05879</name>
</gene>
<reference evidence="3" key="1">
    <citation type="journal article" date="2017" name="Nat. Ecol. Evol.">
        <title>Genome expansion and lineage-specific genetic innovations in the forest pathogenic fungi Armillaria.</title>
        <authorList>
            <person name="Sipos G."/>
            <person name="Prasanna A.N."/>
            <person name="Walter M.C."/>
            <person name="O'Connor E."/>
            <person name="Balint B."/>
            <person name="Krizsan K."/>
            <person name="Kiss B."/>
            <person name="Hess J."/>
            <person name="Varga T."/>
            <person name="Slot J."/>
            <person name="Riley R."/>
            <person name="Boka B."/>
            <person name="Rigling D."/>
            <person name="Barry K."/>
            <person name="Lee J."/>
            <person name="Mihaltcheva S."/>
            <person name="LaButti K."/>
            <person name="Lipzen A."/>
            <person name="Waldron R."/>
            <person name="Moloney N.M."/>
            <person name="Sperisen C."/>
            <person name="Kredics L."/>
            <person name="Vagvoelgyi C."/>
            <person name="Patrignani A."/>
            <person name="Fitzpatrick D."/>
            <person name="Nagy I."/>
            <person name="Doyle S."/>
            <person name="Anderson J.B."/>
            <person name="Grigoriev I.V."/>
            <person name="Gueldener U."/>
            <person name="Muensterkoetter M."/>
            <person name="Nagy L.G."/>
        </authorList>
    </citation>
    <scope>NUCLEOTIDE SEQUENCE [LARGE SCALE GENOMIC DNA]</scope>
    <source>
        <strain evidence="3">C18/9</strain>
    </source>
</reference>
<dbReference type="OrthoDB" id="3006551at2759"/>
<proteinExistence type="predicted"/>
<sequence>MKRRNAGKDEIPRKSAKPSEPTTKPKASKAPKAQTECMTVWRHARRRSASRDQGQPNIQSHTFDWDSQARTNSTSLAPAIARSNTSHEGPSASAEKLCQIDLDSFDSGTESVHSDYFALGPEYGQHGSSFHRMPRDARSSRGVSRSSHSKMYSPMMLDGMRDAQSPLPYVTPPLQRPRRITLHGSSLSSPVYDRQNHELPNYSDPWVPHARASLKRRRCITLHGDPALPFSSNDLSWRSQPSHYLPNDSNSSNMSAPPSLFAASIPSVSAFSPGSVYNASETSLQSPPTMSFPSIPQTSFVDVYDTASSSLHSYSSHGPSPITEMGQYCGSFTSPNLDNPWGIPAGSLSALSSPPSFPSLINPSDNATGQLIHGARHSTDCDQLFLHNRRNPYSAGNQVNHDISPQGAPPFSSSSSYTSENHEPYQLPLDYNPILQTASSDLHYSPGLQNALQLEFGTTTLDLSNIDMSETGPLDPELLLMDFYVPQNNE</sequence>
<feature type="region of interest" description="Disordered" evidence="1">
    <location>
        <begin position="1"/>
        <end position="70"/>
    </location>
</feature>
<evidence type="ECO:0000313" key="3">
    <source>
        <dbReference type="Proteomes" id="UP000219338"/>
    </source>
</evidence>
<dbReference type="AlphaFoldDB" id="A0A284R1G7"/>
<feature type="region of interest" description="Disordered" evidence="1">
    <location>
        <begin position="127"/>
        <end position="151"/>
    </location>
</feature>
<organism evidence="2 3">
    <name type="scientific">Armillaria ostoyae</name>
    <name type="common">Armillaria root rot fungus</name>
    <dbReference type="NCBI Taxonomy" id="47428"/>
    <lineage>
        <taxon>Eukaryota</taxon>
        <taxon>Fungi</taxon>
        <taxon>Dikarya</taxon>
        <taxon>Basidiomycota</taxon>
        <taxon>Agaricomycotina</taxon>
        <taxon>Agaricomycetes</taxon>
        <taxon>Agaricomycetidae</taxon>
        <taxon>Agaricales</taxon>
        <taxon>Marasmiineae</taxon>
        <taxon>Physalacriaceae</taxon>
        <taxon>Armillaria</taxon>
    </lineage>
</organism>
<evidence type="ECO:0000256" key="1">
    <source>
        <dbReference type="SAM" id="MobiDB-lite"/>
    </source>
</evidence>
<dbReference type="Proteomes" id="UP000219338">
    <property type="component" value="Unassembled WGS sequence"/>
</dbReference>
<evidence type="ECO:0000313" key="2">
    <source>
        <dbReference type="EMBL" id="SJL02548.1"/>
    </source>
</evidence>
<keyword evidence="3" id="KW-1185">Reference proteome</keyword>
<accession>A0A284R1G7</accession>